<protein>
    <submittedName>
        <fullName evidence="3">Siderophore-interacting protein</fullName>
    </submittedName>
</protein>
<dbReference type="PROSITE" id="PS51384">
    <property type="entry name" value="FAD_FR"/>
    <property type="match status" value="1"/>
</dbReference>
<comment type="similarity">
    <text evidence="1">Belongs to the SIP oxidoreductase family.</text>
</comment>
<comment type="caution">
    <text evidence="3">The sequence shown here is derived from an EMBL/GenBank/DDBJ whole genome shotgun (WGS) entry which is preliminary data.</text>
</comment>
<keyword evidence="4" id="KW-1185">Reference proteome</keyword>
<dbReference type="RefSeq" id="WP_379027644.1">
    <property type="nucleotide sequence ID" value="NZ_JBHRXE010000004.1"/>
</dbReference>
<dbReference type="PANTHER" id="PTHR30157:SF0">
    <property type="entry name" value="NADPH-DEPENDENT FERRIC-CHELATE REDUCTASE"/>
    <property type="match status" value="1"/>
</dbReference>
<sequence>MFPIRPYRSTGTLDSASGAAAAAIKARAAEWEVELIETPESLTMLVWGCALSLIPEGHSARLELSAPEKRLIGTLQDTATTLLDSLGVAVRWDRVDEGALAPGLSLLRVARIWQRTPGFIRVRLAGEEAARFGQGGLHFRLLLPPPGRAPQWPRVAANGRTLWPEGEDAPHRAVYTTAAQQADWLEFDIFRHAGSPTCDWADRARPGETAGIIGPGGGGCPEASRLWLFGDETALPAIARTLTEAPGEVRAVLRCAPEDMADLAPDPRVRRCDDLLAALDGADFGAPEDRHVWFAGPAAEAREARRRLVARGLGKREFTAAAYWG</sequence>
<reference evidence="4" key="1">
    <citation type="journal article" date="2019" name="Int. J. Syst. Evol. Microbiol.">
        <title>The Global Catalogue of Microorganisms (GCM) 10K type strain sequencing project: providing services to taxonomists for standard genome sequencing and annotation.</title>
        <authorList>
            <consortium name="The Broad Institute Genomics Platform"/>
            <consortium name="The Broad Institute Genome Sequencing Center for Infectious Disease"/>
            <person name="Wu L."/>
            <person name="Ma J."/>
        </authorList>
    </citation>
    <scope>NUCLEOTIDE SEQUENCE [LARGE SCALE GENOMIC DNA]</scope>
    <source>
        <strain evidence="4">VKM B-3226</strain>
    </source>
</reference>
<gene>
    <name evidence="3" type="ORF">ACFOMP_01575</name>
</gene>
<evidence type="ECO:0000313" key="4">
    <source>
        <dbReference type="Proteomes" id="UP001595596"/>
    </source>
</evidence>
<dbReference type="Gene3D" id="2.40.30.10">
    <property type="entry name" value="Translation factors"/>
    <property type="match status" value="1"/>
</dbReference>
<evidence type="ECO:0000259" key="2">
    <source>
        <dbReference type="PROSITE" id="PS51384"/>
    </source>
</evidence>
<dbReference type="Gene3D" id="3.40.50.80">
    <property type="entry name" value="Nucleotide-binding domain of ferredoxin-NADP reductase (FNR) module"/>
    <property type="match status" value="1"/>
</dbReference>
<dbReference type="EMBL" id="JBHRXE010000004">
    <property type="protein sequence ID" value="MFC3568139.1"/>
    <property type="molecule type" value="Genomic_DNA"/>
</dbReference>
<dbReference type="Pfam" id="PF04954">
    <property type="entry name" value="SIP"/>
    <property type="match status" value="1"/>
</dbReference>
<name>A0ABV7RTJ3_9RHOB</name>
<accession>A0ABV7RTJ3</accession>
<evidence type="ECO:0000313" key="3">
    <source>
        <dbReference type="EMBL" id="MFC3568139.1"/>
    </source>
</evidence>
<dbReference type="InterPro" id="IPR013113">
    <property type="entry name" value="SIP_FAD-bd"/>
</dbReference>
<dbReference type="CDD" id="cd06193">
    <property type="entry name" value="siderophore_interacting"/>
    <property type="match status" value="1"/>
</dbReference>
<organism evidence="3 4">
    <name type="scientific">Paracoccus simplex</name>
    <dbReference type="NCBI Taxonomy" id="2086346"/>
    <lineage>
        <taxon>Bacteria</taxon>
        <taxon>Pseudomonadati</taxon>
        <taxon>Pseudomonadota</taxon>
        <taxon>Alphaproteobacteria</taxon>
        <taxon>Rhodobacterales</taxon>
        <taxon>Paracoccaceae</taxon>
        <taxon>Paracoccus</taxon>
    </lineage>
</organism>
<proteinExistence type="inferred from homology"/>
<evidence type="ECO:0000256" key="1">
    <source>
        <dbReference type="ARBA" id="ARBA00035644"/>
    </source>
</evidence>
<dbReference type="InterPro" id="IPR007037">
    <property type="entry name" value="SIP_rossman_dom"/>
</dbReference>
<dbReference type="InterPro" id="IPR017927">
    <property type="entry name" value="FAD-bd_FR_type"/>
</dbReference>
<dbReference type="InterPro" id="IPR039374">
    <property type="entry name" value="SIP_fam"/>
</dbReference>
<feature type="domain" description="FAD-binding FR-type" evidence="2">
    <location>
        <begin position="102"/>
        <end position="222"/>
    </location>
</feature>
<dbReference type="PANTHER" id="PTHR30157">
    <property type="entry name" value="FERRIC REDUCTASE, NADPH-DEPENDENT"/>
    <property type="match status" value="1"/>
</dbReference>
<dbReference type="InterPro" id="IPR039261">
    <property type="entry name" value="FNR_nucleotide-bd"/>
</dbReference>
<dbReference type="Proteomes" id="UP001595596">
    <property type="component" value="Unassembled WGS sequence"/>
</dbReference>
<dbReference type="Pfam" id="PF08021">
    <property type="entry name" value="FAD_binding_9"/>
    <property type="match status" value="1"/>
</dbReference>